<keyword evidence="2" id="KW-0808">Transferase</keyword>
<dbReference type="InterPro" id="IPR001296">
    <property type="entry name" value="Glyco_trans_1"/>
</dbReference>
<dbReference type="GO" id="GO:0016757">
    <property type="term" value="F:glycosyltransferase activity"/>
    <property type="evidence" value="ECO:0007669"/>
    <property type="project" value="InterPro"/>
</dbReference>
<keyword evidence="3" id="KW-1185">Reference proteome</keyword>
<dbReference type="AlphaFoldDB" id="A0A1T4YVU1"/>
<feature type="domain" description="Glycosyl transferase family 1" evidence="1">
    <location>
        <begin position="189"/>
        <end position="335"/>
    </location>
</feature>
<dbReference type="SUPFAM" id="SSF53756">
    <property type="entry name" value="UDP-Glycosyltransferase/glycogen phosphorylase"/>
    <property type="match status" value="1"/>
</dbReference>
<dbReference type="Pfam" id="PF00534">
    <property type="entry name" value="Glycos_transf_1"/>
    <property type="match status" value="1"/>
</dbReference>
<dbReference type="RefSeq" id="WP_078815503.1">
    <property type="nucleotide sequence ID" value="NZ_FUYE01000019.1"/>
</dbReference>
<gene>
    <name evidence="2" type="ORF">SAMN02745166_04365</name>
</gene>
<dbReference type="CDD" id="cd03811">
    <property type="entry name" value="GT4_GT28_WabH-like"/>
    <property type="match status" value="1"/>
</dbReference>
<protein>
    <submittedName>
        <fullName evidence="2">Glycosyltransferase involved in cell wall bisynthesis</fullName>
    </submittedName>
</protein>
<evidence type="ECO:0000313" key="3">
    <source>
        <dbReference type="Proteomes" id="UP000190774"/>
    </source>
</evidence>
<dbReference type="OrthoDB" id="9806653at2"/>
<name>A0A1T4YVU1_9BACT</name>
<evidence type="ECO:0000313" key="2">
    <source>
        <dbReference type="EMBL" id="SKB05899.1"/>
    </source>
</evidence>
<dbReference type="Gene3D" id="3.40.50.2000">
    <property type="entry name" value="Glycogen Phosphorylase B"/>
    <property type="match status" value="2"/>
</dbReference>
<dbReference type="PANTHER" id="PTHR12526:SF630">
    <property type="entry name" value="GLYCOSYLTRANSFERASE"/>
    <property type="match status" value="1"/>
</dbReference>
<sequence length="371" mass="41172">MIKILHILATPRGEGTPNLVLDWLNTGLHHQEVFALDHYPPDLTPQLSSAAQWYGASDQGLLKGWKSFLRLMRAVTAVCSERQPDVVICWVHGLSPWICLGAWRSGVRRILVHAGNPPTRSFRHDWLTRYANWPLWLLKAKVVCCSRYVCQTLQKVPFVPEKLFHVVYNCSRAEKVQQRAMVARAGRVSSDDRVAIMVATLERHKDHATLLHAVPEIVRRVPSFKLLLAGDGSLRQPLELMAREMGKDAVCFLGSRQDVPELLGSSDLFVFSTTDQEGLGSVLLEAMAAGLPIVASDVPACREVLKNGLLGELVPPSDPQAMADKIVEMLNDKGRTESLMSLYDIELAGYAPPKMIKEYLALVALESTSHG</sequence>
<evidence type="ECO:0000259" key="1">
    <source>
        <dbReference type="Pfam" id="PF00534"/>
    </source>
</evidence>
<dbReference type="Proteomes" id="UP000190774">
    <property type="component" value="Unassembled WGS sequence"/>
</dbReference>
<organism evidence="2 3">
    <name type="scientific">Prosthecobacter debontii</name>
    <dbReference type="NCBI Taxonomy" id="48467"/>
    <lineage>
        <taxon>Bacteria</taxon>
        <taxon>Pseudomonadati</taxon>
        <taxon>Verrucomicrobiota</taxon>
        <taxon>Verrucomicrobiia</taxon>
        <taxon>Verrucomicrobiales</taxon>
        <taxon>Verrucomicrobiaceae</taxon>
        <taxon>Prosthecobacter</taxon>
    </lineage>
</organism>
<reference evidence="3" key="1">
    <citation type="submission" date="2017-02" db="EMBL/GenBank/DDBJ databases">
        <authorList>
            <person name="Varghese N."/>
            <person name="Submissions S."/>
        </authorList>
    </citation>
    <scope>NUCLEOTIDE SEQUENCE [LARGE SCALE GENOMIC DNA]</scope>
    <source>
        <strain evidence="3">ATCC 700200</strain>
    </source>
</reference>
<dbReference type="EMBL" id="FUYE01000019">
    <property type="protein sequence ID" value="SKB05899.1"/>
    <property type="molecule type" value="Genomic_DNA"/>
</dbReference>
<dbReference type="STRING" id="48467.SAMN02745166_04365"/>
<dbReference type="PANTHER" id="PTHR12526">
    <property type="entry name" value="GLYCOSYLTRANSFERASE"/>
    <property type="match status" value="1"/>
</dbReference>
<accession>A0A1T4YVU1</accession>
<proteinExistence type="predicted"/>